<dbReference type="AlphaFoldDB" id="A0A8K0RE05"/>
<keyword evidence="4" id="KW-1185">Reference proteome</keyword>
<dbReference type="Pfam" id="PF13229">
    <property type="entry name" value="Beta_helix"/>
    <property type="match status" value="1"/>
</dbReference>
<accession>A0A8K0RE05</accession>
<evidence type="ECO:0000313" key="4">
    <source>
        <dbReference type="Proteomes" id="UP000813461"/>
    </source>
</evidence>
<dbReference type="Proteomes" id="UP000813461">
    <property type="component" value="Unassembled WGS sequence"/>
</dbReference>
<dbReference type="SMART" id="SM00710">
    <property type="entry name" value="PbH1"/>
    <property type="match status" value="5"/>
</dbReference>
<organism evidence="3 4">
    <name type="scientific">Paraphoma chrysanthemicola</name>
    <dbReference type="NCBI Taxonomy" id="798071"/>
    <lineage>
        <taxon>Eukaryota</taxon>
        <taxon>Fungi</taxon>
        <taxon>Dikarya</taxon>
        <taxon>Ascomycota</taxon>
        <taxon>Pezizomycotina</taxon>
        <taxon>Dothideomycetes</taxon>
        <taxon>Pleosporomycetidae</taxon>
        <taxon>Pleosporales</taxon>
        <taxon>Pleosporineae</taxon>
        <taxon>Phaeosphaeriaceae</taxon>
        <taxon>Paraphoma</taxon>
    </lineage>
</organism>
<comment type="caution">
    <text evidence="3">The sequence shown here is derived from an EMBL/GenBank/DDBJ whole genome shotgun (WGS) entry which is preliminary data.</text>
</comment>
<evidence type="ECO:0000313" key="3">
    <source>
        <dbReference type="EMBL" id="KAH7093158.1"/>
    </source>
</evidence>
<dbReference type="GO" id="GO:0016829">
    <property type="term" value="F:lyase activity"/>
    <property type="evidence" value="ECO:0007669"/>
    <property type="project" value="UniProtKB-KW"/>
</dbReference>
<dbReference type="Gene3D" id="2.160.20.10">
    <property type="entry name" value="Single-stranded right-handed beta-helix, Pectin lyase-like"/>
    <property type="match status" value="1"/>
</dbReference>
<name>A0A8K0RE05_9PLEO</name>
<dbReference type="EMBL" id="JAGMVJ010000002">
    <property type="protein sequence ID" value="KAH7093158.1"/>
    <property type="molecule type" value="Genomic_DNA"/>
</dbReference>
<evidence type="ECO:0000256" key="1">
    <source>
        <dbReference type="SAM" id="SignalP"/>
    </source>
</evidence>
<dbReference type="InterPro" id="IPR011050">
    <property type="entry name" value="Pectin_lyase_fold/virulence"/>
</dbReference>
<proteinExistence type="predicted"/>
<protein>
    <submittedName>
        <fullName evidence="3">Pectin lyase fold/virulence factor</fullName>
    </submittedName>
</protein>
<sequence>MRFQHITAAAMLLVAPAITAPSPEKNADCEATVKPGQRIQDAINKAKRGDRIVVEAGEYHEQLTITTNGIQLIGKPGAHLLPPSTLTPNFCTGLSRNLPPPRGDYAETDAGICIYGKGFELAEYVREHKKVNKTGDYIKDVVVTGFAVSNFTGENIAVIGGKDTRITKNKLTNGGQYGFLTVGSKDTLAAHNVVTSSSLNFIGLCMDDKASPRFIDNDVSNYYIAFCTQTSGGEVKRNRAKDCCTGPFVDPGITGAKIIDNTISGRNALCPDEAGAGIVVFGATNTIVEGNTFANVLNNRTGVGIFVSDDPVSGAKAQGNVFKKNTLRNNDLDIYDATNRTDNVYRRNACDSELASLPMGLCDM</sequence>
<dbReference type="InterPro" id="IPR012334">
    <property type="entry name" value="Pectin_lyas_fold"/>
</dbReference>
<feature type="domain" description="Right handed beta helix" evidence="2">
    <location>
        <begin position="203"/>
        <end position="338"/>
    </location>
</feature>
<keyword evidence="1" id="KW-0732">Signal</keyword>
<evidence type="ECO:0000259" key="2">
    <source>
        <dbReference type="Pfam" id="PF13229"/>
    </source>
</evidence>
<feature type="chain" id="PRO_5035459066" evidence="1">
    <location>
        <begin position="20"/>
        <end position="364"/>
    </location>
</feature>
<dbReference type="InterPro" id="IPR006626">
    <property type="entry name" value="PbH1"/>
</dbReference>
<dbReference type="InterPro" id="IPR039448">
    <property type="entry name" value="Beta_helix"/>
</dbReference>
<gene>
    <name evidence="3" type="ORF">FB567DRAFT_514804</name>
</gene>
<dbReference type="SUPFAM" id="SSF51126">
    <property type="entry name" value="Pectin lyase-like"/>
    <property type="match status" value="1"/>
</dbReference>
<dbReference type="OrthoDB" id="3488255at2759"/>
<reference evidence="3" key="1">
    <citation type="journal article" date="2021" name="Nat. Commun.">
        <title>Genetic determinants of endophytism in the Arabidopsis root mycobiome.</title>
        <authorList>
            <person name="Mesny F."/>
            <person name="Miyauchi S."/>
            <person name="Thiergart T."/>
            <person name="Pickel B."/>
            <person name="Atanasova L."/>
            <person name="Karlsson M."/>
            <person name="Huettel B."/>
            <person name="Barry K.W."/>
            <person name="Haridas S."/>
            <person name="Chen C."/>
            <person name="Bauer D."/>
            <person name="Andreopoulos W."/>
            <person name="Pangilinan J."/>
            <person name="LaButti K."/>
            <person name="Riley R."/>
            <person name="Lipzen A."/>
            <person name="Clum A."/>
            <person name="Drula E."/>
            <person name="Henrissat B."/>
            <person name="Kohler A."/>
            <person name="Grigoriev I.V."/>
            <person name="Martin F.M."/>
            <person name="Hacquard S."/>
        </authorList>
    </citation>
    <scope>NUCLEOTIDE SEQUENCE</scope>
    <source>
        <strain evidence="3">MPI-SDFR-AT-0120</strain>
    </source>
</reference>
<feature type="signal peptide" evidence="1">
    <location>
        <begin position="1"/>
        <end position="19"/>
    </location>
</feature>
<keyword evidence="3" id="KW-0456">Lyase</keyword>